<evidence type="ECO:0000256" key="1">
    <source>
        <dbReference type="SAM" id="SignalP"/>
    </source>
</evidence>
<gene>
    <name evidence="2" type="ORF">RESH_05156</name>
</gene>
<feature type="signal peptide" evidence="1">
    <location>
        <begin position="1"/>
        <end position="17"/>
    </location>
</feature>
<protein>
    <submittedName>
        <fullName evidence="2">Uncharacterized protein</fullName>
    </submittedName>
</protein>
<proteinExistence type="predicted"/>
<organism evidence="2 3">
    <name type="scientific">Rhodopirellula europaea SH398</name>
    <dbReference type="NCBI Taxonomy" id="1263868"/>
    <lineage>
        <taxon>Bacteria</taxon>
        <taxon>Pseudomonadati</taxon>
        <taxon>Planctomycetota</taxon>
        <taxon>Planctomycetia</taxon>
        <taxon>Pirellulales</taxon>
        <taxon>Pirellulaceae</taxon>
        <taxon>Rhodopirellula</taxon>
    </lineage>
</organism>
<reference evidence="2 3" key="1">
    <citation type="journal article" date="2013" name="Mar. Genomics">
        <title>Expression of sulfatases in Rhodopirellula baltica and the diversity of sulfatases in the genus Rhodopirellula.</title>
        <authorList>
            <person name="Wegner C.E."/>
            <person name="Richter-Heitmann T."/>
            <person name="Klindworth A."/>
            <person name="Klockow C."/>
            <person name="Richter M."/>
            <person name="Achstetter T."/>
            <person name="Glockner F.O."/>
            <person name="Harder J."/>
        </authorList>
    </citation>
    <scope>NUCLEOTIDE SEQUENCE [LARGE SCALE GENOMIC DNA]</scope>
    <source>
        <strain evidence="2 3">SH398</strain>
    </source>
</reference>
<keyword evidence="1" id="KW-0732">Signal</keyword>
<evidence type="ECO:0000313" key="3">
    <source>
        <dbReference type="Proteomes" id="UP000011996"/>
    </source>
</evidence>
<dbReference type="Proteomes" id="UP000011996">
    <property type="component" value="Unassembled WGS sequence"/>
</dbReference>
<feature type="chain" id="PRO_5004070988" evidence="1">
    <location>
        <begin position="18"/>
        <end position="401"/>
    </location>
</feature>
<dbReference type="AlphaFoldDB" id="M5RYQ9"/>
<evidence type="ECO:0000313" key="2">
    <source>
        <dbReference type="EMBL" id="EMI24331.1"/>
    </source>
</evidence>
<dbReference type="EMBL" id="ANOF01000162">
    <property type="protein sequence ID" value="EMI24331.1"/>
    <property type="molecule type" value="Genomic_DNA"/>
</dbReference>
<dbReference type="PATRIC" id="fig|1263868.3.peg.5606"/>
<sequence>MLLAFVTLVLSQNFIFAQSYCYESPAQWSSAPCHPAAPVPISYGSAGGVWSGYDGVHAVAPAMSYRGNAGCSTSDGYSTWSSPTMACANPNIVEGGYGSTFGDSTLLSPGSIGGSCGGLFGGIEFLWMRANFDQNVAMIVDPPVGNTLVPFDYGFELSPRAWLGWQSCGGTGFRATYFRFDESAGTEAVTAVAGATPVYLFVYGAGGNLSRNANANVGQTLVSNHSLELNSIDLEATQVVRWNQARAIFGLGVRIADMHQTARGDVFNPVGTIEETVRNDLKFQGAGPTASAQLTRGIGASPFGIFAMTRGSFLVSETEQRIYEMKGAFTTELEDIAIQREVLGNLEFGLGVQYGQSIGRSAGMFFRAGYECQLWLDAGGPVDSHSTIGLDGITLAAGVQF</sequence>
<name>M5RYQ9_9BACT</name>
<accession>M5RYQ9</accession>
<comment type="caution">
    <text evidence="2">The sequence shown here is derived from an EMBL/GenBank/DDBJ whole genome shotgun (WGS) entry which is preliminary data.</text>
</comment>